<evidence type="ECO:0000313" key="3">
    <source>
        <dbReference type="Proteomes" id="UP000297348"/>
    </source>
</evidence>
<evidence type="ECO:0000313" key="2">
    <source>
        <dbReference type="EMBL" id="TGD18374.1"/>
    </source>
</evidence>
<proteinExistence type="predicted"/>
<dbReference type="Pfam" id="PF09664">
    <property type="entry name" value="DUF2399"/>
    <property type="match status" value="1"/>
</dbReference>
<dbReference type="GO" id="GO:0005694">
    <property type="term" value="C:chromosome"/>
    <property type="evidence" value="ECO:0007669"/>
    <property type="project" value="InterPro"/>
</dbReference>
<dbReference type="SUPFAM" id="SSF56726">
    <property type="entry name" value="DNA topoisomerase IV, alpha subunit"/>
    <property type="match status" value="1"/>
</dbReference>
<accession>A0A4Z0JB53</accession>
<reference evidence="2 3" key="1">
    <citation type="submission" date="2018-10" db="EMBL/GenBank/DDBJ databases">
        <title>Lactobacillus sp. R7 and Lactobacillus sp. R19 isolated from fermented mustard green product of Taiwan.</title>
        <authorList>
            <person name="Lin S.-T."/>
        </authorList>
    </citation>
    <scope>NUCLEOTIDE SEQUENCE [LARGE SCALE GENOMIC DNA]</scope>
    <source>
        <strain evidence="2 3">BCRC 81129</strain>
    </source>
</reference>
<dbReference type="InterPro" id="IPR024465">
    <property type="entry name" value="DUF2399"/>
</dbReference>
<gene>
    <name evidence="2" type="ORF">EGT51_08660</name>
</gene>
<organism evidence="2 3">
    <name type="scientific">Levilactobacillus suantsaiihabitans</name>
    <dbReference type="NCBI Taxonomy" id="2487722"/>
    <lineage>
        <taxon>Bacteria</taxon>
        <taxon>Bacillati</taxon>
        <taxon>Bacillota</taxon>
        <taxon>Bacilli</taxon>
        <taxon>Lactobacillales</taxon>
        <taxon>Lactobacillaceae</taxon>
        <taxon>Levilactobacillus</taxon>
    </lineage>
</organism>
<comment type="caution">
    <text evidence="2">The sequence shown here is derived from an EMBL/GenBank/DDBJ whole genome shotgun (WGS) entry which is preliminary data.</text>
</comment>
<dbReference type="InterPro" id="IPR036078">
    <property type="entry name" value="Spo11/TopoVI_A_sf"/>
</dbReference>
<dbReference type="Proteomes" id="UP000297348">
    <property type="component" value="Unassembled WGS sequence"/>
</dbReference>
<dbReference type="GO" id="GO:0003677">
    <property type="term" value="F:DNA binding"/>
    <property type="evidence" value="ECO:0007669"/>
    <property type="project" value="InterPro"/>
</dbReference>
<sequence length="276" mass="31155">MMTYQQAYETATGKRAPQEAAQLAKLFDRIAAGEVLPPRGQQAVDLGLTAHSLNDPQENPAVYDYYRWVLTNCFQPEQITELTAKLIGRVFTCANVFQTDLPQPLTINPWQVTAMRDFPLRTDRAIIVENNGVFAWLLQLHPDWPLINQSGNDFNTTYLALIQSLEQRHVALTYLGDLDSRGIQMADHLFSVLRQTPIATFTAIQSPVNVVQWLTLKGKANRQRTRSLAIQNSVFQKELNSLNLLGKFVEQEQLIATYEPLVTQWLAKSESGPKGD</sequence>
<dbReference type="AlphaFoldDB" id="A0A4Z0JB53"/>
<evidence type="ECO:0000259" key="1">
    <source>
        <dbReference type="Pfam" id="PF09664"/>
    </source>
</evidence>
<dbReference type="RefSeq" id="WP_135368295.1">
    <property type="nucleotide sequence ID" value="NZ_RKLX01000013.1"/>
</dbReference>
<keyword evidence="3" id="KW-1185">Reference proteome</keyword>
<dbReference type="OrthoDB" id="2312721at2"/>
<protein>
    <submittedName>
        <fullName evidence="2">DUF2399 domain-containing protein</fullName>
    </submittedName>
</protein>
<name>A0A4Z0JB53_9LACO</name>
<dbReference type="EMBL" id="RKLX01000013">
    <property type="protein sequence ID" value="TGD18374.1"/>
    <property type="molecule type" value="Genomic_DNA"/>
</dbReference>
<feature type="domain" description="DUF2399" evidence="1">
    <location>
        <begin position="107"/>
        <end position="197"/>
    </location>
</feature>